<dbReference type="OrthoDB" id="1652385at2759"/>
<comment type="caution">
    <text evidence="3">The sequence shown here is derived from an EMBL/GenBank/DDBJ whole genome shotgun (WGS) entry which is preliminary data.</text>
</comment>
<feature type="transmembrane region" description="Helical" evidence="1">
    <location>
        <begin position="173"/>
        <end position="196"/>
    </location>
</feature>
<name>A0A7J7P6L8_9MAGN</name>
<reference evidence="3 4" key="1">
    <citation type="journal article" date="2020" name="IScience">
        <title>Genome Sequencing of the Endangered Kingdonia uniflora (Circaeasteraceae, Ranunculales) Reveals Potential Mechanisms of Evolutionary Specialization.</title>
        <authorList>
            <person name="Sun Y."/>
            <person name="Deng T."/>
            <person name="Zhang A."/>
            <person name="Moore M.J."/>
            <person name="Landis J.B."/>
            <person name="Lin N."/>
            <person name="Zhang H."/>
            <person name="Zhang X."/>
            <person name="Huang J."/>
            <person name="Zhang X."/>
            <person name="Sun H."/>
            <person name="Wang H."/>
        </authorList>
    </citation>
    <scope>NUCLEOTIDE SEQUENCE [LARGE SCALE GENOMIC DNA]</scope>
    <source>
        <strain evidence="3">TB1705</strain>
        <tissue evidence="3">Leaf</tissue>
    </source>
</reference>
<protein>
    <recommendedName>
        <fullName evidence="2">PGG domain-containing protein</fullName>
    </recommendedName>
</protein>
<keyword evidence="1" id="KW-0472">Membrane</keyword>
<dbReference type="Pfam" id="PF13962">
    <property type="entry name" value="PGG"/>
    <property type="match status" value="1"/>
</dbReference>
<sequence length="274" mass="30901">MSVVLQRIKTVLWDASTYLVPIYKKVYDVKLMHYRAAELVKGICREIALLRNQFAVNDLVNFPFVVAAEYGTLELLLALHCSFPALIQAVEKITRPNYRNILNAEVKPRTPRDIFNDEHDNLFEKGKKWMKEIALSCSFVATIIATVVFTSAFTVPGVNKSNIGMPIFLKNRFLMLFAISDALALISSLTSVLVFLSVLTSRYAEEDFLESLPRKLIIGFATLFFSIAAMVIAFSSTYFIMFSNGFGWVAALVASLTCLLPSFLRFYNFPSLLK</sequence>
<gene>
    <name evidence="3" type="ORF">GIB67_026451</name>
</gene>
<organism evidence="3 4">
    <name type="scientific">Kingdonia uniflora</name>
    <dbReference type="NCBI Taxonomy" id="39325"/>
    <lineage>
        <taxon>Eukaryota</taxon>
        <taxon>Viridiplantae</taxon>
        <taxon>Streptophyta</taxon>
        <taxon>Embryophyta</taxon>
        <taxon>Tracheophyta</taxon>
        <taxon>Spermatophyta</taxon>
        <taxon>Magnoliopsida</taxon>
        <taxon>Ranunculales</taxon>
        <taxon>Circaeasteraceae</taxon>
        <taxon>Kingdonia</taxon>
    </lineage>
</organism>
<evidence type="ECO:0000313" key="3">
    <source>
        <dbReference type="EMBL" id="KAF6174963.1"/>
    </source>
</evidence>
<feature type="transmembrane region" description="Helical" evidence="1">
    <location>
        <begin position="133"/>
        <end position="153"/>
    </location>
</feature>
<feature type="transmembrane region" description="Helical" evidence="1">
    <location>
        <begin position="246"/>
        <end position="267"/>
    </location>
</feature>
<evidence type="ECO:0000313" key="4">
    <source>
        <dbReference type="Proteomes" id="UP000541444"/>
    </source>
</evidence>
<keyword evidence="4" id="KW-1185">Reference proteome</keyword>
<evidence type="ECO:0000256" key="1">
    <source>
        <dbReference type="SAM" id="Phobius"/>
    </source>
</evidence>
<evidence type="ECO:0000259" key="2">
    <source>
        <dbReference type="Pfam" id="PF13962"/>
    </source>
</evidence>
<dbReference type="AlphaFoldDB" id="A0A7J7P6L8"/>
<keyword evidence="1" id="KW-1133">Transmembrane helix</keyword>
<dbReference type="InterPro" id="IPR026961">
    <property type="entry name" value="PGG_dom"/>
</dbReference>
<dbReference type="Proteomes" id="UP000541444">
    <property type="component" value="Unassembled WGS sequence"/>
</dbReference>
<feature type="transmembrane region" description="Helical" evidence="1">
    <location>
        <begin position="216"/>
        <end position="240"/>
    </location>
</feature>
<dbReference type="PANTHER" id="PTHR24177">
    <property type="entry name" value="CASKIN"/>
    <property type="match status" value="1"/>
</dbReference>
<dbReference type="EMBL" id="JACGCM010000223">
    <property type="protein sequence ID" value="KAF6174963.1"/>
    <property type="molecule type" value="Genomic_DNA"/>
</dbReference>
<feature type="domain" description="PGG" evidence="2">
    <location>
        <begin position="127"/>
        <end position="239"/>
    </location>
</feature>
<accession>A0A7J7P6L8</accession>
<keyword evidence="1" id="KW-0812">Transmembrane</keyword>
<proteinExistence type="predicted"/>
<dbReference type="GO" id="GO:0016020">
    <property type="term" value="C:membrane"/>
    <property type="evidence" value="ECO:0007669"/>
    <property type="project" value="TreeGrafter"/>
</dbReference>
<dbReference type="PANTHER" id="PTHR24177:SF292">
    <property type="entry name" value="ANKYRIN REPEAT FAMILY PROTEIN-RELATED"/>
    <property type="match status" value="1"/>
</dbReference>